<evidence type="ECO:0000256" key="3">
    <source>
        <dbReference type="ARBA" id="ARBA00023002"/>
    </source>
</evidence>
<dbReference type="Gene3D" id="3.90.226.10">
    <property type="entry name" value="2-enoyl-CoA Hydratase, Chain A, domain 1"/>
    <property type="match status" value="1"/>
</dbReference>
<dbReference type="RefSeq" id="XP_062759176.1">
    <property type="nucleotide sequence ID" value="XM_062895729.1"/>
</dbReference>
<proteinExistence type="inferred from homology"/>
<dbReference type="InterPro" id="IPR029045">
    <property type="entry name" value="ClpP/crotonase-like_dom_sf"/>
</dbReference>
<comment type="caution">
    <text evidence="5">The sequence shown here is derived from an EMBL/GenBank/DDBJ whole genome shotgun (WGS) entry which is preliminary data.</text>
</comment>
<keyword evidence="3" id="KW-0560">Oxidoreductase</keyword>
<dbReference type="CDD" id="cd05233">
    <property type="entry name" value="SDR_c"/>
    <property type="match status" value="1"/>
</dbReference>
<dbReference type="InterPro" id="IPR002347">
    <property type="entry name" value="SDR_fam"/>
</dbReference>
<protein>
    <submittedName>
        <fullName evidence="5">Uncharacterized protein</fullName>
    </submittedName>
</protein>
<evidence type="ECO:0000256" key="1">
    <source>
        <dbReference type="ARBA" id="ARBA00006484"/>
    </source>
</evidence>
<comment type="similarity">
    <text evidence="1 4">Belongs to the short-chain dehydrogenases/reductases (SDR) family.</text>
</comment>
<dbReference type="Proteomes" id="UP001273209">
    <property type="component" value="Unassembled WGS sequence"/>
</dbReference>
<dbReference type="InterPro" id="IPR020904">
    <property type="entry name" value="Sc_DH/Rdtase_CS"/>
</dbReference>
<dbReference type="Gene3D" id="3.40.50.720">
    <property type="entry name" value="NAD(P)-binding Rossmann-like Domain"/>
    <property type="match status" value="1"/>
</dbReference>
<dbReference type="PRINTS" id="PR00081">
    <property type="entry name" value="GDHRDH"/>
</dbReference>
<reference evidence="5" key="1">
    <citation type="submission" date="2023-11" db="EMBL/GenBank/DDBJ databases">
        <title>The genome sequences of three competitors of mushroom-forming fungi.</title>
        <authorList>
            <person name="Beijen E."/>
            <person name="Ohm R.A."/>
        </authorList>
    </citation>
    <scope>NUCLEOTIDE SEQUENCE</scope>
    <source>
        <strain evidence="5">CBS 100526</strain>
    </source>
</reference>
<accession>A0AAE1IIW1</accession>
<dbReference type="AlphaFoldDB" id="A0AAE1IIW1"/>
<evidence type="ECO:0000256" key="4">
    <source>
        <dbReference type="RuleBase" id="RU000363"/>
    </source>
</evidence>
<organism evidence="5 6">
    <name type="scientific">Trichoderma aggressivum f. europaeum</name>
    <dbReference type="NCBI Taxonomy" id="173218"/>
    <lineage>
        <taxon>Eukaryota</taxon>
        <taxon>Fungi</taxon>
        <taxon>Dikarya</taxon>
        <taxon>Ascomycota</taxon>
        <taxon>Pezizomycotina</taxon>
        <taxon>Sordariomycetes</taxon>
        <taxon>Hypocreomycetidae</taxon>
        <taxon>Hypocreales</taxon>
        <taxon>Hypocreaceae</taxon>
        <taxon>Trichoderma</taxon>
    </lineage>
</organism>
<dbReference type="GO" id="GO:0016614">
    <property type="term" value="F:oxidoreductase activity, acting on CH-OH group of donors"/>
    <property type="evidence" value="ECO:0007669"/>
    <property type="project" value="UniProtKB-ARBA"/>
</dbReference>
<dbReference type="PRINTS" id="PR00080">
    <property type="entry name" value="SDRFAMILY"/>
</dbReference>
<dbReference type="GeneID" id="87915634"/>
<evidence type="ECO:0000313" key="6">
    <source>
        <dbReference type="Proteomes" id="UP001273209"/>
    </source>
</evidence>
<dbReference type="SUPFAM" id="SSF51735">
    <property type="entry name" value="NAD(P)-binding Rossmann-fold domains"/>
    <property type="match status" value="1"/>
</dbReference>
<dbReference type="PROSITE" id="PS00061">
    <property type="entry name" value="ADH_SHORT"/>
    <property type="match status" value="1"/>
</dbReference>
<dbReference type="PANTHER" id="PTHR48107:SF7">
    <property type="entry name" value="RE15974P"/>
    <property type="match status" value="1"/>
</dbReference>
<dbReference type="SUPFAM" id="SSF52096">
    <property type="entry name" value="ClpP/crotonase"/>
    <property type="match status" value="1"/>
</dbReference>
<dbReference type="PANTHER" id="PTHR48107">
    <property type="entry name" value="NADPH-DEPENDENT ALDEHYDE REDUCTASE-LIKE PROTEIN, CHLOROPLASTIC-RELATED"/>
    <property type="match status" value="1"/>
</dbReference>
<evidence type="ECO:0000256" key="2">
    <source>
        <dbReference type="ARBA" id="ARBA00022857"/>
    </source>
</evidence>
<dbReference type="EMBL" id="JAWRVG010000004">
    <property type="protein sequence ID" value="KAK4082747.1"/>
    <property type="molecule type" value="Genomic_DNA"/>
</dbReference>
<name>A0AAE1IIW1_9HYPO</name>
<evidence type="ECO:0000313" key="5">
    <source>
        <dbReference type="EMBL" id="KAK4082747.1"/>
    </source>
</evidence>
<dbReference type="Pfam" id="PF00106">
    <property type="entry name" value="adh_short"/>
    <property type="match status" value="1"/>
</dbReference>
<keyword evidence="6" id="KW-1185">Reference proteome</keyword>
<keyword evidence="2" id="KW-0521">NADP</keyword>
<sequence length="359" mass="38177">MSRPFENKYVIVTGGSRGIGASIALLLAERGARGVAITYSGNEAAANDTVTKIKAHGADAVAIRANILDVDIGETIVKGALAGLKTNTIHILINNAALATSEHLLPILHTTVENFDNLFHANVRAPIFATRAALPFMPTKGGRIINVSSVTAKQAADEPGILYGASKAALNSITRSMASALAAEKGITINSISVGPTKTPAMADALANLPKEYMEGLENYATVEKRLAEPEEIAAIQASKRVDADSIDAETAALYGWINRAIPDARFEEFVDKFGRRVAGWEHSAIAAAKNLINKRTGFPTADEQIESFNSFLKADTLGGLVERRLKAMAAAGMQTNLNFEENFGQEELEFVGSGPWNA</sequence>
<gene>
    <name evidence="5" type="ORF">Triagg1_1637</name>
</gene>
<dbReference type="InterPro" id="IPR036291">
    <property type="entry name" value="NAD(P)-bd_dom_sf"/>
</dbReference>